<feature type="compositionally biased region" description="Basic and acidic residues" evidence="1">
    <location>
        <begin position="49"/>
        <end position="69"/>
    </location>
</feature>
<sequence>MNDTETAAIAAGIDDMYDAFLAADRRRFDSHLHAEVTTWETHLPGPLRTRSELDAYRDERDGSGARPTLDRLAAENKRIDVWGDAGVARYVLVAEAPGEPAQYSRVTDVLRRTGDDWLIVHHHSELVVP</sequence>
<gene>
    <name evidence="3" type="ORF">ACFQVD_18550</name>
</gene>
<dbReference type="InterPro" id="IPR027843">
    <property type="entry name" value="DUF4440"/>
</dbReference>
<accession>A0ABW2T147</accession>
<protein>
    <submittedName>
        <fullName evidence="3">DUF4440 domain-containing protein</fullName>
    </submittedName>
</protein>
<dbReference type="EMBL" id="JBHTEE010000001">
    <property type="protein sequence ID" value="MFC7602103.1"/>
    <property type="molecule type" value="Genomic_DNA"/>
</dbReference>
<organism evidence="3 4">
    <name type="scientific">Streptosporangium amethystogenes subsp. fukuiense</name>
    <dbReference type="NCBI Taxonomy" id="698418"/>
    <lineage>
        <taxon>Bacteria</taxon>
        <taxon>Bacillati</taxon>
        <taxon>Actinomycetota</taxon>
        <taxon>Actinomycetes</taxon>
        <taxon>Streptosporangiales</taxon>
        <taxon>Streptosporangiaceae</taxon>
        <taxon>Streptosporangium</taxon>
    </lineage>
</organism>
<dbReference type="SUPFAM" id="SSF54427">
    <property type="entry name" value="NTF2-like"/>
    <property type="match status" value="1"/>
</dbReference>
<evidence type="ECO:0000259" key="2">
    <source>
        <dbReference type="Pfam" id="PF14534"/>
    </source>
</evidence>
<evidence type="ECO:0000313" key="3">
    <source>
        <dbReference type="EMBL" id="MFC7602103.1"/>
    </source>
</evidence>
<dbReference type="InterPro" id="IPR032710">
    <property type="entry name" value="NTF2-like_dom_sf"/>
</dbReference>
<name>A0ABW2T147_9ACTN</name>
<reference evidence="4" key="1">
    <citation type="journal article" date="2019" name="Int. J. Syst. Evol. Microbiol.">
        <title>The Global Catalogue of Microorganisms (GCM) 10K type strain sequencing project: providing services to taxonomists for standard genome sequencing and annotation.</title>
        <authorList>
            <consortium name="The Broad Institute Genomics Platform"/>
            <consortium name="The Broad Institute Genome Sequencing Center for Infectious Disease"/>
            <person name="Wu L."/>
            <person name="Ma J."/>
        </authorList>
    </citation>
    <scope>NUCLEOTIDE SEQUENCE [LARGE SCALE GENOMIC DNA]</scope>
    <source>
        <strain evidence="4">JCM 10083</strain>
    </source>
</reference>
<comment type="caution">
    <text evidence="3">The sequence shown here is derived from an EMBL/GenBank/DDBJ whole genome shotgun (WGS) entry which is preliminary data.</text>
</comment>
<dbReference type="Gene3D" id="3.10.450.50">
    <property type="match status" value="1"/>
</dbReference>
<dbReference type="Proteomes" id="UP001596514">
    <property type="component" value="Unassembled WGS sequence"/>
</dbReference>
<feature type="domain" description="DUF4440" evidence="2">
    <location>
        <begin position="13"/>
        <end position="119"/>
    </location>
</feature>
<keyword evidence="4" id="KW-1185">Reference proteome</keyword>
<proteinExistence type="predicted"/>
<dbReference type="Pfam" id="PF14534">
    <property type="entry name" value="DUF4440"/>
    <property type="match status" value="1"/>
</dbReference>
<evidence type="ECO:0000256" key="1">
    <source>
        <dbReference type="SAM" id="MobiDB-lite"/>
    </source>
</evidence>
<feature type="region of interest" description="Disordered" evidence="1">
    <location>
        <begin position="44"/>
        <end position="69"/>
    </location>
</feature>
<evidence type="ECO:0000313" key="4">
    <source>
        <dbReference type="Proteomes" id="UP001596514"/>
    </source>
</evidence>
<dbReference type="RefSeq" id="WP_343964128.1">
    <property type="nucleotide sequence ID" value="NZ_BAAAGK010000021.1"/>
</dbReference>